<dbReference type="PROSITE" id="PS50089">
    <property type="entry name" value="ZF_RING_2"/>
    <property type="match status" value="1"/>
</dbReference>
<keyword evidence="3" id="KW-0862">Zinc</keyword>
<dbReference type="OrthoDB" id="3650892at2759"/>
<dbReference type="InterPro" id="IPR017907">
    <property type="entry name" value="Znf_RING_CS"/>
</dbReference>
<evidence type="ECO:0000313" key="8">
    <source>
        <dbReference type="Proteomes" id="UP000756132"/>
    </source>
</evidence>
<reference evidence="7" key="2">
    <citation type="journal article" date="2022" name="Microb. Genom.">
        <title>A chromosome-scale genome assembly of the tomato pathogen Cladosporium fulvum reveals a compartmentalized genome architecture and the presence of a dispensable chromosome.</title>
        <authorList>
            <person name="Zaccaron A.Z."/>
            <person name="Chen L.H."/>
            <person name="Samaras A."/>
            <person name="Stergiopoulos I."/>
        </authorList>
    </citation>
    <scope>NUCLEOTIDE SEQUENCE</scope>
    <source>
        <strain evidence="7">Race5_Kim</strain>
    </source>
</reference>
<dbReference type="Proteomes" id="UP000756132">
    <property type="component" value="Chromosome 6"/>
</dbReference>
<dbReference type="RefSeq" id="XP_047763753.1">
    <property type="nucleotide sequence ID" value="XM_047906509.1"/>
</dbReference>
<dbReference type="SMART" id="SM00184">
    <property type="entry name" value="RING"/>
    <property type="match status" value="1"/>
</dbReference>
<dbReference type="AlphaFoldDB" id="A0A9Q8PBF8"/>
<keyword evidence="8" id="KW-1185">Reference proteome</keyword>
<dbReference type="InterPro" id="IPR050731">
    <property type="entry name" value="HRD1_E3_ubiq-ligases"/>
</dbReference>
<dbReference type="Gene3D" id="3.30.40.10">
    <property type="entry name" value="Zinc/RING finger domain, C3HC4 (zinc finger)"/>
    <property type="match status" value="1"/>
</dbReference>
<dbReference type="Pfam" id="PF13639">
    <property type="entry name" value="zf-RING_2"/>
    <property type="match status" value="1"/>
</dbReference>
<dbReference type="GO" id="GO:0008270">
    <property type="term" value="F:zinc ion binding"/>
    <property type="evidence" value="ECO:0007669"/>
    <property type="project" value="UniProtKB-KW"/>
</dbReference>
<evidence type="ECO:0000256" key="5">
    <source>
        <dbReference type="SAM" id="MobiDB-lite"/>
    </source>
</evidence>
<feature type="region of interest" description="Disordered" evidence="5">
    <location>
        <begin position="68"/>
        <end position="105"/>
    </location>
</feature>
<dbReference type="InterPro" id="IPR001841">
    <property type="entry name" value="Znf_RING"/>
</dbReference>
<evidence type="ECO:0000259" key="6">
    <source>
        <dbReference type="PROSITE" id="PS50089"/>
    </source>
</evidence>
<dbReference type="PROSITE" id="PS00518">
    <property type="entry name" value="ZF_RING_1"/>
    <property type="match status" value="1"/>
</dbReference>
<evidence type="ECO:0000313" key="7">
    <source>
        <dbReference type="EMBL" id="UJO19387.1"/>
    </source>
</evidence>
<dbReference type="InterPro" id="IPR013083">
    <property type="entry name" value="Znf_RING/FYVE/PHD"/>
</dbReference>
<keyword evidence="1" id="KW-0479">Metal-binding</keyword>
<dbReference type="KEGG" id="ffu:CLAFUR5_07361"/>
<feature type="region of interest" description="Disordered" evidence="5">
    <location>
        <begin position="501"/>
        <end position="552"/>
    </location>
</feature>
<dbReference type="SUPFAM" id="SSF57850">
    <property type="entry name" value="RING/U-box"/>
    <property type="match status" value="1"/>
</dbReference>
<feature type="compositionally biased region" description="Acidic residues" evidence="5">
    <location>
        <begin position="68"/>
        <end position="99"/>
    </location>
</feature>
<organism evidence="7 8">
    <name type="scientific">Passalora fulva</name>
    <name type="common">Tomato leaf mold</name>
    <name type="synonym">Cladosporium fulvum</name>
    <dbReference type="NCBI Taxonomy" id="5499"/>
    <lineage>
        <taxon>Eukaryota</taxon>
        <taxon>Fungi</taxon>
        <taxon>Dikarya</taxon>
        <taxon>Ascomycota</taxon>
        <taxon>Pezizomycotina</taxon>
        <taxon>Dothideomycetes</taxon>
        <taxon>Dothideomycetidae</taxon>
        <taxon>Mycosphaerellales</taxon>
        <taxon>Mycosphaerellaceae</taxon>
        <taxon>Fulvia</taxon>
    </lineage>
</organism>
<gene>
    <name evidence="7" type="ORF">CLAFUR5_07361</name>
</gene>
<reference evidence="7" key="1">
    <citation type="submission" date="2021-12" db="EMBL/GenBank/DDBJ databases">
        <authorList>
            <person name="Zaccaron A."/>
            <person name="Stergiopoulos I."/>
        </authorList>
    </citation>
    <scope>NUCLEOTIDE SEQUENCE</scope>
    <source>
        <strain evidence="7">Race5_Kim</strain>
    </source>
</reference>
<dbReference type="GeneID" id="71987239"/>
<dbReference type="EMBL" id="CP090168">
    <property type="protein sequence ID" value="UJO19387.1"/>
    <property type="molecule type" value="Genomic_DNA"/>
</dbReference>
<dbReference type="PANTHER" id="PTHR22763">
    <property type="entry name" value="RING ZINC FINGER PROTEIN"/>
    <property type="match status" value="1"/>
</dbReference>
<evidence type="ECO:0000256" key="4">
    <source>
        <dbReference type="PROSITE-ProRule" id="PRU00175"/>
    </source>
</evidence>
<evidence type="ECO:0000256" key="1">
    <source>
        <dbReference type="ARBA" id="ARBA00022723"/>
    </source>
</evidence>
<name>A0A9Q8PBF8_PASFU</name>
<keyword evidence="2 4" id="KW-0863">Zinc-finger</keyword>
<accession>A0A9Q8PBF8</accession>
<proteinExistence type="predicted"/>
<dbReference type="GO" id="GO:0061630">
    <property type="term" value="F:ubiquitin protein ligase activity"/>
    <property type="evidence" value="ECO:0007669"/>
    <property type="project" value="TreeGrafter"/>
</dbReference>
<protein>
    <recommendedName>
        <fullName evidence="6">RING-type domain-containing protein</fullName>
    </recommendedName>
</protein>
<feature type="domain" description="RING-type" evidence="6">
    <location>
        <begin position="25"/>
        <end position="63"/>
    </location>
</feature>
<dbReference type="GO" id="GO:0012505">
    <property type="term" value="C:endomembrane system"/>
    <property type="evidence" value="ECO:0007669"/>
    <property type="project" value="TreeGrafter"/>
</dbReference>
<evidence type="ECO:0000256" key="3">
    <source>
        <dbReference type="ARBA" id="ARBA00022833"/>
    </source>
</evidence>
<evidence type="ECO:0000256" key="2">
    <source>
        <dbReference type="ARBA" id="ARBA00022771"/>
    </source>
</evidence>
<sequence>MSLLDKDDSLAQLTPNVTRELEDDCAICYEPLTSATETVCKHIFCLECLKAWLQSAATCPGCRRELYQPEEEETDQESEDESDNESEDESEYASDEESDDARAERLEAERRERDRLYEPLPFILGYENIDFSSQSSDFWGLRGFHQGLLIEGVQDWLNIVEPHGEYRFRNQHIGEVYVDTEVLNILVHIILWLKEDTQDGRFTLEEVCREDWALVGVAANDAIMRCKGWVLEAEVFRARIALEVENRQHQANRPSPRYAECVFQDQEPGPRQSFEEQVDYLVDILVDYSKDGYRPGVTWPDNAAALEGVRIDMYELVDGLKAFEAYEEENNFVLSDSLHRQIALPDDSESFDFWQWNDGRCAALLRIKPDPPLDATDEAIARDDWCGRDWAIVEEITETLCSGLESTMRLSGREMTVSGFVDTLWEAMRQNHGKHWYWYNEDPGVQLDLGWSTNGRFPSYGEAYEGTSTFEKDMERLFTYMAYTLMREYEKKQAALPETNEAVENGPDEEDEAGSTDGVPSGQLRSLSLSDEDIEEDWGIVLGPRARSNDQQ</sequence>
<dbReference type="GO" id="GO:0043161">
    <property type="term" value="P:proteasome-mediated ubiquitin-dependent protein catabolic process"/>
    <property type="evidence" value="ECO:0007669"/>
    <property type="project" value="TreeGrafter"/>
</dbReference>